<dbReference type="Pfam" id="PF16335">
    <property type="entry name" value="GtaA_6_Hairpin"/>
    <property type="match status" value="1"/>
</dbReference>
<feature type="domain" description="Glutaminase A N-terminal" evidence="5">
    <location>
        <begin position="108"/>
        <end position="364"/>
    </location>
</feature>
<keyword evidence="7" id="KW-1185">Reference proteome</keyword>
<evidence type="ECO:0000313" key="7">
    <source>
        <dbReference type="Proteomes" id="UP000193467"/>
    </source>
</evidence>
<proteinExistence type="predicted"/>
<dbReference type="InterPro" id="IPR052743">
    <property type="entry name" value="Glutaminase_GtaA"/>
</dbReference>
<protein>
    <recommendedName>
        <fullName evidence="8">Glutaminase A</fullName>
    </recommendedName>
</protein>
<dbReference type="PANTHER" id="PTHR31987">
    <property type="entry name" value="GLUTAMINASE A-RELATED"/>
    <property type="match status" value="1"/>
</dbReference>
<evidence type="ECO:0008006" key="8">
    <source>
        <dbReference type="Google" id="ProtNLM"/>
    </source>
</evidence>
<keyword evidence="2" id="KW-0472">Membrane</keyword>
<dbReference type="Proteomes" id="UP000193467">
    <property type="component" value="Unassembled WGS sequence"/>
</dbReference>
<feature type="compositionally biased region" description="Basic and acidic residues" evidence="1">
    <location>
        <begin position="784"/>
        <end position="794"/>
    </location>
</feature>
<gene>
    <name evidence="6" type="ORF">BCR35DRAFT_306625</name>
</gene>
<evidence type="ECO:0000259" key="5">
    <source>
        <dbReference type="Pfam" id="PF17168"/>
    </source>
</evidence>
<feature type="signal peptide" evidence="3">
    <location>
        <begin position="1"/>
        <end position="18"/>
    </location>
</feature>
<organism evidence="6 7">
    <name type="scientific">Leucosporidium creatinivorum</name>
    <dbReference type="NCBI Taxonomy" id="106004"/>
    <lineage>
        <taxon>Eukaryota</taxon>
        <taxon>Fungi</taxon>
        <taxon>Dikarya</taxon>
        <taxon>Basidiomycota</taxon>
        <taxon>Pucciniomycotina</taxon>
        <taxon>Microbotryomycetes</taxon>
        <taxon>Leucosporidiales</taxon>
        <taxon>Leucosporidium</taxon>
    </lineage>
</organism>
<feature type="chain" id="PRO_5012711440" description="Glutaminase A" evidence="3">
    <location>
        <begin position="19"/>
        <end position="819"/>
    </location>
</feature>
<keyword evidence="2" id="KW-1133">Transmembrane helix</keyword>
<reference evidence="6 7" key="1">
    <citation type="submission" date="2016-07" db="EMBL/GenBank/DDBJ databases">
        <title>Pervasive Adenine N6-methylation of Active Genes in Fungi.</title>
        <authorList>
            <consortium name="DOE Joint Genome Institute"/>
            <person name="Mondo S.J."/>
            <person name="Dannebaum R.O."/>
            <person name="Kuo R.C."/>
            <person name="Labutti K."/>
            <person name="Haridas S."/>
            <person name="Kuo A."/>
            <person name="Salamov A."/>
            <person name="Ahrendt S.R."/>
            <person name="Lipzen A."/>
            <person name="Sullivan W."/>
            <person name="Andreopoulos W.B."/>
            <person name="Clum A."/>
            <person name="Lindquist E."/>
            <person name="Daum C."/>
            <person name="Ramamoorthy G.K."/>
            <person name="Gryganskyi A."/>
            <person name="Culley D."/>
            <person name="Magnuson J.K."/>
            <person name="James T.Y."/>
            <person name="O'Malley M.A."/>
            <person name="Stajich J.E."/>
            <person name="Spatafora J.W."/>
            <person name="Visel A."/>
            <person name="Grigoriev I.V."/>
        </authorList>
    </citation>
    <scope>NUCLEOTIDE SEQUENCE [LARGE SCALE GENOMIC DNA]</scope>
    <source>
        <strain evidence="6 7">62-1032</strain>
    </source>
</reference>
<name>A0A1Y2EVC8_9BASI</name>
<dbReference type="InParanoid" id="A0A1Y2EVC8"/>
<sequence>MQLAKSLALAAVLGLAQAGSTPAVKEQDSVPYAPIVVPLANRSPYLGAYLFGSEDKNLALMSPRFWTGTPLGWTGLLRVDGQVSSWMGNLTDWPACINSSLSTDSYSSTFVMTDDPPTVSLTATFLSPITPLDLFRQSLPFSYLQLSVASLDGKDHVVEAYSEINGLWLADDETEMLEWEGVEKDHWSGMRLRLQNQRIFEEENMREEHGNDRILHGDVWYASRSDAEEVETSYAAGDDVEETRRVFVDRGRLYNSLNETFRPTKTRQDDNQTAILDEPVFAISHSFGTVSPSSSAEDTTALITVGHLRTPLIQYKVAGPELVQVKPLWASTFKTAEELIDFFLSDFELVASLSKDWNAQMYADARRVESEEYGHTLAVSTRQIFAALEGLWDYDLDANSSLVTYSPITNEPIPTLFGLKEVSSNGNCQTVDVIAPFLPFLIYASPTLLPLLLEPIYRYSDSGLWKPIPPPHDLGDHWPNALGHDDYEGPTLPIEEAGNMLAMALAGMRRGDAAAREQAETYYHLLTQWADYLIDEALFPKEQSSTDDFYGPQKNQTGLVIKGIMGIRAMAEIALDFEEDKDYAHYKNASEVMTSTFLSLAISKDGTHLLGHYGNDSSWHGQYNLYFDQLFGTEMFPASVYEAQDSFYANVSLPFGPALDSAFPFRAKTDWLAWLGGIAVTNSTRTLFVDAVAKFFRQAKNDVQGDFIDPREGWSVGFRTRPVVGGHFSLLALDVMERLRKGTFQDDDEEVLIGGTSVAVGLLGLMLTVGVVYRWWSRRRRPSRKDVAYEELSRGDASPLLARAGSPSTPRMANDEEED</sequence>
<evidence type="ECO:0000256" key="2">
    <source>
        <dbReference type="SAM" id="Phobius"/>
    </source>
</evidence>
<dbReference type="EMBL" id="MCGR01000040">
    <property type="protein sequence ID" value="ORY74795.1"/>
    <property type="molecule type" value="Genomic_DNA"/>
</dbReference>
<feature type="region of interest" description="Disordered" evidence="1">
    <location>
        <begin position="783"/>
        <end position="819"/>
    </location>
</feature>
<evidence type="ECO:0000256" key="1">
    <source>
        <dbReference type="SAM" id="MobiDB-lite"/>
    </source>
</evidence>
<feature type="transmembrane region" description="Helical" evidence="2">
    <location>
        <begin position="751"/>
        <end position="776"/>
    </location>
</feature>
<dbReference type="InterPro" id="IPR032514">
    <property type="entry name" value="GtaA_central"/>
</dbReference>
<dbReference type="Pfam" id="PF17168">
    <property type="entry name" value="DUF5127"/>
    <property type="match status" value="1"/>
</dbReference>
<dbReference type="PANTHER" id="PTHR31987:SF1">
    <property type="entry name" value="GLUTAMINASE A"/>
    <property type="match status" value="1"/>
</dbReference>
<accession>A0A1Y2EVC8</accession>
<dbReference type="InterPro" id="IPR033433">
    <property type="entry name" value="GtaA_N"/>
</dbReference>
<evidence type="ECO:0000259" key="4">
    <source>
        <dbReference type="Pfam" id="PF16335"/>
    </source>
</evidence>
<dbReference type="AlphaFoldDB" id="A0A1Y2EVC8"/>
<keyword evidence="3" id="KW-0732">Signal</keyword>
<comment type="caution">
    <text evidence="6">The sequence shown here is derived from an EMBL/GenBank/DDBJ whole genome shotgun (WGS) entry which is preliminary data.</text>
</comment>
<keyword evidence="2" id="KW-0812">Transmembrane</keyword>
<feature type="domain" description="Glutaminase A central" evidence="4">
    <location>
        <begin position="370"/>
        <end position="731"/>
    </location>
</feature>
<evidence type="ECO:0000256" key="3">
    <source>
        <dbReference type="SAM" id="SignalP"/>
    </source>
</evidence>
<dbReference type="OrthoDB" id="3918848at2759"/>
<evidence type="ECO:0000313" key="6">
    <source>
        <dbReference type="EMBL" id="ORY74795.1"/>
    </source>
</evidence>